<dbReference type="SUPFAM" id="SSF53850">
    <property type="entry name" value="Periplasmic binding protein-like II"/>
    <property type="match status" value="1"/>
</dbReference>
<dbReference type="PROSITE" id="PS51257">
    <property type="entry name" value="PROKAR_LIPOPROTEIN"/>
    <property type="match status" value="1"/>
</dbReference>
<keyword evidence="2" id="KW-0732">Signal</keyword>
<evidence type="ECO:0000256" key="1">
    <source>
        <dbReference type="ARBA" id="ARBA00006987"/>
    </source>
</evidence>
<evidence type="ECO:0000313" key="4">
    <source>
        <dbReference type="Proteomes" id="UP000279029"/>
    </source>
</evidence>
<evidence type="ECO:0008006" key="5">
    <source>
        <dbReference type="Google" id="ProtNLM"/>
    </source>
</evidence>
<evidence type="ECO:0000256" key="2">
    <source>
        <dbReference type="SAM" id="SignalP"/>
    </source>
</evidence>
<dbReference type="CDD" id="cd07012">
    <property type="entry name" value="PBP2_Bug_TTT"/>
    <property type="match status" value="1"/>
</dbReference>
<comment type="similarity">
    <text evidence="1">Belongs to the UPF0065 (bug) family.</text>
</comment>
<evidence type="ECO:0000313" key="3">
    <source>
        <dbReference type="EMBL" id="VDN48905.1"/>
    </source>
</evidence>
<gene>
    <name evidence="3" type="ORF">PATL70BA_2993</name>
</gene>
<organism evidence="3 4">
    <name type="scientific">Petrocella atlantisensis</name>
    <dbReference type="NCBI Taxonomy" id="2173034"/>
    <lineage>
        <taxon>Bacteria</taxon>
        <taxon>Bacillati</taxon>
        <taxon>Bacillota</taxon>
        <taxon>Clostridia</taxon>
        <taxon>Lachnospirales</taxon>
        <taxon>Vallitaleaceae</taxon>
        <taxon>Petrocella</taxon>
    </lineage>
</organism>
<dbReference type="Gene3D" id="3.40.190.150">
    <property type="entry name" value="Bordetella uptake gene, domain 1"/>
    <property type="match status" value="1"/>
</dbReference>
<dbReference type="EMBL" id="LR130778">
    <property type="protein sequence ID" value="VDN48905.1"/>
    <property type="molecule type" value="Genomic_DNA"/>
</dbReference>
<name>A0A3P7P170_9FIRM</name>
<proteinExistence type="inferred from homology"/>
<dbReference type="InterPro" id="IPR042100">
    <property type="entry name" value="Bug_dom1"/>
</dbReference>
<dbReference type="PANTHER" id="PTHR42928">
    <property type="entry name" value="TRICARBOXYLATE-BINDING PROTEIN"/>
    <property type="match status" value="1"/>
</dbReference>
<dbReference type="AlphaFoldDB" id="A0A3P7P170"/>
<keyword evidence="4" id="KW-1185">Reference proteome</keyword>
<dbReference type="RefSeq" id="WP_172596259.1">
    <property type="nucleotide sequence ID" value="NZ_LR130778.1"/>
</dbReference>
<feature type="chain" id="PRO_5039387361" description="Tripartite tricarboxylate transporter substrate binding protein" evidence="2">
    <location>
        <begin position="20"/>
        <end position="358"/>
    </location>
</feature>
<dbReference type="KEGG" id="cbar:PATL70BA_2993"/>
<dbReference type="PANTHER" id="PTHR42928:SF5">
    <property type="entry name" value="BLR1237 PROTEIN"/>
    <property type="match status" value="1"/>
</dbReference>
<dbReference type="Proteomes" id="UP000279029">
    <property type="component" value="Chromosome"/>
</dbReference>
<reference evidence="3 4" key="1">
    <citation type="submission" date="2018-09" db="EMBL/GenBank/DDBJ databases">
        <authorList>
            <person name="Postec A."/>
        </authorList>
    </citation>
    <scope>NUCLEOTIDE SEQUENCE [LARGE SCALE GENOMIC DNA]</scope>
    <source>
        <strain evidence="3">70B-A</strain>
    </source>
</reference>
<dbReference type="Gene3D" id="3.40.190.10">
    <property type="entry name" value="Periplasmic binding protein-like II"/>
    <property type="match status" value="1"/>
</dbReference>
<dbReference type="InterPro" id="IPR005064">
    <property type="entry name" value="BUG"/>
</dbReference>
<feature type="signal peptide" evidence="2">
    <location>
        <begin position="1"/>
        <end position="19"/>
    </location>
</feature>
<sequence length="358" mass="38158">MKKSLSLLLVLIMVTTLFAGCAKEEKAAETAPVAEETEEIAEVEEPMDAYPERSINNIVPFGAGGGTDVWNRALSAAMEEPLGVKILVNNMTGGGPGGTGQAYVWDSEHDGYTILGTSETPLLVPVMTGMPQTTEDFEYFIAGGSPGLLLVNKNAGVATIEELIEKSKADPDKYKVASTAGGLWFILANLFSSYGDVPVGNVTYDGSRPAITACVSGETAAVTASAGEVADFIRSGDLIPLVAIQPTDYEFPGYGVISAVTKSIPSLEKYLPLNQFIGFMVPADTDPARVKVLKDAFEVAMASDEIAKFAEEQYAVMYNLTGDEARAFSAKAQSTMSWILQDMGLTEFSPEDFDIPRP</sequence>
<protein>
    <recommendedName>
        <fullName evidence="5">Tripartite tricarboxylate transporter substrate binding protein</fullName>
    </recommendedName>
</protein>
<dbReference type="Pfam" id="PF03401">
    <property type="entry name" value="TctC"/>
    <property type="match status" value="1"/>
</dbReference>
<accession>A0A3P7P170</accession>